<sequence length="69" mass="7573">MNIDRISKPGFAVSSETGSEDRVPDHRYHARKTLVHIEPSEIATHGKKMEGSVVGLPPVPIEPSEIGQR</sequence>
<organism evidence="2 3">
    <name type="scientific">Candidatus Woesebacteria bacterium GW2011_GWA1_39_21</name>
    <dbReference type="NCBI Taxonomy" id="1618550"/>
    <lineage>
        <taxon>Bacteria</taxon>
        <taxon>Candidatus Woeseibacteriota</taxon>
    </lineage>
</organism>
<evidence type="ECO:0000313" key="3">
    <source>
        <dbReference type="Proteomes" id="UP000034246"/>
    </source>
</evidence>
<dbReference type="STRING" id="1618550.UT39_C0011G0015"/>
<gene>
    <name evidence="2" type="ORF">UT39_C0011G0015</name>
</gene>
<dbReference type="EMBL" id="LBWP01000011">
    <property type="protein sequence ID" value="KKR11143.1"/>
    <property type="molecule type" value="Genomic_DNA"/>
</dbReference>
<accession>A0A0G0N6V0</accession>
<evidence type="ECO:0000256" key="1">
    <source>
        <dbReference type="SAM" id="MobiDB-lite"/>
    </source>
</evidence>
<feature type="region of interest" description="Disordered" evidence="1">
    <location>
        <begin position="43"/>
        <end position="69"/>
    </location>
</feature>
<reference evidence="2 3" key="1">
    <citation type="journal article" date="2015" name="Nature">
        <title>rRNA introns, odd ribosomes, and small enigmatic genomes across a large radiation of phyla.</title>
        <authorList>
            <person name="Brown C.T."/>
            <person name="Hug L.A."/>
            <person name="Thomas B.C."/>
            <person name="Sharon I."/>
            <person name="Castelle C.J."/>
            <person name="Singh A."/>
            <person name="Wilkins M.J."/>
            <person name="Williams K.H."/>
            <person name="Banfield J.F."/>
        </authorList>
    </citation>
    <scope>NUCLEOTIDE SEQUENCE [LARGE SCALE GENOMIC DNA]</scope>
</reference>
<dbReference type="Proteomes" id="UP000034246">
    <property type="component" value="Unassembled WGS sequence"/>
</dbReference>
<feature type="region of interest" description="Disordered" evidence="1">
    <location>
        <begin position="1"/>
        <end position="26"/>
    </location>
</feature>
<name>A0A0G0N6V0_9BACT</name>
<evidence type="ECO:0000313" key="2">
    <source>
        <dbReference type="EMBL" id="KKR11143.1"/>
    </source>
</evidence>
<dbReference type="AlphaFoldDB" id="A0A0G0N6V0"/>
<comment type="caution">
    <text evidence="2">The sequence shown here is derived from an EMBL/GenBank/DDBJ whole genome shotgun (WGS) entry which is preliminary data.</text>
</comment>
<protein>
    <submittedName>
        <fullName evidence="2">Uncharacterized protein</fullName>
    </submittedName>
</protein>
<proteinExistence type="predicted"/>